<name>A0A1B9FSK8_9TREE</name>
<dbReference type="EMBL" id="KI894026">
    <property type="protein sequence ID" value="OCF21759.1"/>
    <property type="molecule type" value="Genomic_DNA"/>
</dbReference>
<sequence length="288" mass="31832">MSFNDLERGQSQPLLRGNAPDQDATFTALKDSVSIQIFKIQSNVQGIQKLVDKLGGNGDGPALRTSLHNLTEATREMVKKSTEDVKKLTAYPAGGEFSTRKPIQTKLSKEFGNAITSFQRVSRQSAERQRSFVESQKRKVDKLIEESEEAHDEPRSSVELEQVQAQQQVQQVSPQELDFQETLIAEREAEIREIESGIHELNDIFRDLGTMVVEQGGLIDNIESNVTSVARDTSSAAEELTTAHEYQRKAGRRMACLLVILVIVVAVVLLAVSVFSVSGAKGLIIHSI</sequence>
<dbReference type="EMBL" id="CP144543">
    <property type="protein sequence ID" value="WVW83231.1"/>
    <property type="molecule type" value="Genomic_DNA"/>
</dbReference>
<keyword evidence="4" id="KW-0472">Membrane</keyword>
<dbReference type="SMART" id="SM00397">
    <property type="entry name" value="t_SNARE"/>
    <property type="match status" value="1"/>
</dbReference>
<organism evidence="6">
    <name type="scientific">Kwoniella bestiolae CBS 10118</name>
    <dbReference type="NCBI Taxonomy" id="1296100"/>
    <lineage>
        <taxon>Eukaryota</taxon>
        <taxon>Fungi</taxon>
        <taxon>Dikarya</taxon>
        <taxon>Basidiomycota</taxon>
        <taxon>Agaricomycotina</taxon>
        <taxon>Tremellomycetes</taxon>
        <taxon>Tremellales</taxon>
        <taxon>Cryptococcaceae</taxon>
        <taxon>Kwoniella</taxon>
    </lineage>
</organism>
<dbReference type="InterPro" id="IPR000727">
    <property type="entry name" value="T_SNARE_dom"/>
</dbReference>
<dbReference type="GO" id="GO:0006896">
    <property type="term" value="P:Golgi to vacuole transport"/>
    <property type="evidence" value="ECO:0007669"/>
    <property type="project" value="TreeGrafter"/>
</dbReference>
<dbReference type="PROSITE" id="PS00914">
    <property type="entry name" value="SYNTAXIN"/>
    <property type="match status" value="1"/>
</dbReference>
<dbReference type="VEuPathDB" id="FungiDB:I302_08538"/>
<dbReference type="SUPFAM" id="SSF47661">
    <property type="entry name" value="t-snare proteins"/>
    <property type="match status" value="1"/>
</dbReference>
<accession>A0A1B9FSK8</accession>
<dbReference type="FunFam" id="1.20.5.110:FF:000059">
    <property type="entry name" value="Related to syntaxin 12"/>
    <property type="match status" value="1"/>
</dbReference>
<dbReference type="PANTHER" id="PTHR19957">
    <property type="entry name" value="SYNTAXIN"/>
    <property type="match status" value="1"/>
</dbReference>
<dbReference type="GO" id="GO:0048278">
    <property type="term" value="P:vesicle docking"/>
    <property type="evidence" value="ECO:0007669"/>
    <property type="project" value="TreeGrafter"/>
</dbReference>
<evidence type="ECO:0000256" key="2">
    <source>
        <dbReference type="RuleBase" id="RU003858"/>
    </source>
</evidence>
<dbReference type="RefSeq" id="XP_019042829.1">
    <property type="nucleotide sequence ID" value="XM_019195116.1"/>
</dbReference>
<dbReference type="GO" id="GO:0005484">
    <property type="term" value="F:SNAP receptor activity"/>
    <property type="evidence" value="ECO:0007669"/>
    <property type="project" value="InterPro"/>
</dbReference>
<feature type="region of interest" description="Disordered" evidence="3">
    <location>
        <begin position="1"/>
        <end position="20"/>
    </location>
</feature>
<dbReference type="InterPro" id="IPR010989">
    <property type="entry name" value="SNARE"/>
</dbReference>
<evidence type="ECO:0000256" key="4">
    <source>
        <dbReference type="SAM" id="Phobius"/>
    </source>
</evidence>
<dbReference type="GO" id="GO:0031201">
    <property type="term" value="C:SNARE complex"/>
    <property type="evidence" value="ECO:0007669"/>
    <property type="project" value="TreeGrafter"/>
</dbReference>
<keyword evidence="4" id="KW-1133">Transmembrane helix</keyword>
<dbReference type="Gene3D" id="1.20.5.110">
    <property type="match status" value="1"/>
</dbReference>
<keyword evidence="8" id="KW-1185">Reference proteome</keyword>
<dbReference type="Proteomes" id="UP000092730">
    <property type="component" value="Chromosome 3"/>
</dbReference>
<evidence type="ECO:0000259" key="5">
    <source>
        <dbReference type="PROSITE" id="PS50192"/>
    </source>
</evidence>
<reference evidence="7" key="4">
    <citation type="submission" date="2024-02" db="EMBL/GenBank/DDBJ databases">
        <title>Comparative genomics of Cryptococcus and Kwoniella reveals pathogenesis evolution and contrasting modes of karyotype evolution via chromosome fusion or intercentromeric recombination.</title>
        <authorList>
            <person name="Coelho M.A."/>
            <person name="David-Palma M."/>
            <person name="Shea T."/>
            <person name="Bowers K."/>
            <person name="McGinley-Smith S."/>
            <person name="Mohammad A.W."/>
            <person name="Gnirke A."/>
            <person name="Yurkov A.M."/>
            <person name="Nowrousian M."/>
            <person name="Sun S."/>
            <person name="Cuomo C.A."/>
            <person name="Heitman J."/>
        </authorList>
    </citation>
    <scope>NUCLEOTIDE SEQUENCE</scope>
    <source>
        <strain evidence="7">CBS 10118</strain>
    </source>
</reference>
<reference evidence="6" key="3">
    <citation type="submission" date="2014-01" db="EMBL/GenBank/DDBJ databases">
        <title>Evolution of pathogenesis and genome organization in the Tremellales.</title>
        <authorList>
            <person name="Cuomo C."/>
            <person name="Litvintseva A."/>
            <person name="Heitman J."/>
            <person name="Chen Y."/>
            <person name="Sun S."/>
            <person name="Springer D."/>
            <person name="Dromer F."/>
            <person name="Young S."/>
            <person name="Zeng Q."/>
            <person name="Chapman S."/>
            <person name="Gujja S."/>
            <person name="Saif S."/>
            <person name="Birren B."/>
        </authorList>
    </citation>
    <scope>NUCLEOTIDE SEQUENCE</scope>
    <source>
        <strain evidence="6">CBS 10118</strain>
    </source>
</reference>
<proteinExistence type="inferred from homology"/>
<dbReference type="GO" id="GO:0006906">
    <property type="term" value="P:vesicle fusion"/>
    <property type="evidence" value="ECO:0007669"/>
    <property type="project" value="TreeGrafter"/>
</dbReference>
<evidence type="ECO:0000313" key="6">
    <source>
        <dbReference type="EMBL" id="OCF21759.1"/>
    </source>
</evidence>
<evidence type="ECO:0000313" key="7">
    <source>
        <dbReference type="EMBL" id="WVW83231.1"/>
    </source>
</evidence>
<dbReference type="OrthoDB" id="364348at2759"/>
<dbReference type="Pfam" id="PF05739">
    <property type="entry name" value="SNARE"/>
    <property type="match status" value="1"/>
</dbReference>
<dbReference type="GO" id="GO:0000149">
    <property type="term" value="F:SNARE binding"/>
    <property type="evidence" value="ECO:0007669"/>
    <property type="project" value="TreeGrafter"/>
</dbReference>
<dbReference type="GeneID" id="30212937"/>
<keyword evidence="4" id="KW-0812">Transmembrane</keyword>
<protein>
    <submittedName>
        <fullName evidence="6">Syntaxin 7</fullName>
    </submittedName>
</protein>
<feature type="transmembrane region" description="Helical" evidence="4">
    <location>
        <begin position="255"/>
        <end position="277"/>
    </location>
</feature>
<gene>
    <name evidence="6" type="ORF">I302_08538</name>
    <name evidence="7" type="ORF">I302_105250</name>
</gene>
<evidence type="ECO:0000256" key="1">
    <source>
        <dbReference type="ARBA" id="ARBA00009063"/>
    </source>
</evidence>
<feature type="domain" description="T-SNARE coiled-coil homology" evidence="5">
    <location>
        <begin position="181"/>
        <end position="243"/>
    </location>
</feature>
<dbReference type="Pfam" id="PF14523">
    <property type="entry name" value="Syntaxin_2"/>
    <property type="match status" value="1"/>
</dbReference>
<dbReference type="KEGG" id="kbi:30212937"/>
<reference evidence="7" key="2">
    <citation type="submission" date="2013-07" db="EMBL/GenBank/DDBJ databases">
        <authorList>
            <consortium name="The Broad Institute Genome Sequencing Platform"/>
            <person name="Cuomo C."/>
            <person name="Litvintseva A."/>
            <person name="Chen Y."/>
            <person name="Heitman J."/>
            <person name="Sun S."/>
            <person name="Springer D."/>
            <person name="Dromer F."/>
            <person name="Young S.K."/>
            <person name="Zeng Q."/>
            <person name="Gargeya S."/>
            <person name="Fitzgerald M."/>
            <person name="Abouelleil A."/>
            <person name="Alvarado L."/>
            <person name="Berlin A.M."/>
            <person name="Chapman S.B."/>
            <person name="Dewar J."/>
            <person name="Goldberg J."/>
            <person name="Griggs A."/>
            <person name="Gujja S."/>
            <person name="Hansen M."/>
            <person name="Howarth C."/>
            <person name="Imamovic A."/>
            <person name="Larimer J."/>
            <person name="McCowan C."/>
            <person name="Murphy C."/>
            <person name="Pearson M."/>
            <person name="Priest M."/>
            <person name="Roberts A."/>
            <person name="Saif S."/>
            <person name="Shea T."/>
            <person name="Sykes S."/>
            <person name="Wortman J."/>
            <person name="Nusbaum C."/>
            <person name="Birren B."/>
        </authorList>
    </citation>
    <scope>NUCLEOTIDE SEQUENCE</scope>
    <source>
        <strain evidence="7">CBS 10118</strain>
    </source>
</reference>
<reference evidence="6" key="1">
    <citation type="submission" date="2013-07" db="EMBL/GenBank/DDBJ databases">
        <title>The Genome Sequence of Cryptococcus bestiolae CBS10118.</title>
        <authorList>
            <consortium name="The Broad Institute Genome Sequencing Platform"/>
            <person name="Cuomo C."/>
            <person name="Litvintseva A."/>
            <person name="Chen Y."/>
            <person name="Heitman J."/>
            <person name="Sun S."/>
            <person name="Springer D."/>
            <person name="Dromer F."/>
            <person name="Young S.K."/>
            <person name="Zeng Q."/>
            <person name="Gargeya S."/>
            <person name="Fitzgerald M."/>
            <person name="Abouelleil A."/>
            <person name="Alvarado L."/>
            <person name="Berlin A.M."/>
            <person name="Chapman S.B."/>
            <person name="Dewar J."/>
            <person name="Goldberg J."/>
            <person name="Griggs A."/>
            <person name="Gujja S."/>
            <person name="Hansen M."/>
            <person name="Howarth C."/>
            <person name="Imamovic A."/>
            <person name="Larimer J."/>
            <person name="McCowan C."/>
            <person name="Murphy C."/>
            <person name="Pearson M."/>
            <person name="Priest M."/>
            <person name="Roberts A."/>
            <person name="Saif S."/>
            <person name="Shea T."/>
            <person name="Sykes S."/>
            <person name="Wortman J."/>
            <person name="Nusbaum C."/>
            <person name="Birren B."/>
        </authorList>
    </citation>
    <scope>NUCLEOTIDE SEQUENCE [LARGE SCALE GENOMIC DNA]</scope>
    <source>
        <strain evidence="6">CBS 10118</strain>
    </source>
</reference>
<dbReference type="STRING" id="1296100.A0A1B9FSK8"/>
<evidence type="ECO:0000256" key="3">
    <source>
        <dbReference type="SAM" id="MobiDB-lite"/>
    </source>
</evidence>
<dbReference type="GO" id="GO:0006886">
    <property type="term" value="P:intracellular protein transport"/>
    <property type="evidence" value="ECO:0007669"/>
    <property type="project" value="InterPro"/>
</dbReference>
<dbReference type="GO" id="GO:0012505">
    <property type="term" value="C:endomembrane system"/>
    <property type="evidence" value="ECO:0007669"/>
    <property type="project" value="TreeGrafter"/>
</dbReference>
<dbReference type="InterPro" id="IPR006011">
    <property type="entry name" value="Syntaxin_N"/>
</dbReference>
<dbReference type="SMART" id="SM00503">
    <property type="entry name" value="SynN"/>
    <property type="match status" value="1"/>
</dbReference>
<dbReference type="PANTHER" id="PTHR19957:SF38">
    <property type="entry name" value="LD27581P"/>
    <property type="match status" value="1"/>
</dbReference>
<dbReference type="PROSITE" id="PS50192">
    <property type="entry name" value="T_SNARE"/>
    <property type="match status" value="1"/>
</dbReference>
<evidence type="ECO:0000313" key="8">
    <source>
        <dbReference type="Proteomes" id="UP000092730"/>
    </source>
</evidence>
<dbReference type="Gene3D" id="1.20.58.70">
    <property type="match status" value="1"/>
</dbReference>
<comment type="similarity">
    <text evidence="1 2">Belongs to the syntaxin family.</text>
</comment>
<dbReference type="AlphaFoldDB" id="A0A1B9FSK8"/>
<dbReference type="CDD" id="cd15840">
    <property type="entry name" value="SNARE_Qa"/>
    <property type="match status" value="1"/>
</dbReference>
<dbReference type="InterPro" id="IPR006012">
    <property type="entry name" value="Syntaxin/epimorphin_CS"/>
</dbReference>
<dbReference type="InterPro" id="IPR045242">
    <property type="entry name" value="Syntaxin"/>
</dbReference>